<comment type="caution">
    <text evidence="1">The sequence shown here is derived from an EMBL/GenBank/DDBJ whole genome shotgun (WGS) entry which is preliminary data.</text>
</comment>
<keyword evidence="2" id="KW-1185">Reference proteome</keyword>
<dbReference type="EMBL" id="RBWY01000002">
    <property type="protein sequence ID" value="RKS85857.1"/>
    <property type="molecule type" value="Genomic_DNA"/>
</dbReference>
<organism evidence="1 2">
    <name type="scientific">Orbus hercynius</name>
    <dbReference type="NCBI Taxonomy" id="593135"/>
    <lineage>
        <taxon>Bacteria</taxon>
        <taxon>Pseudomonadati</taxon>
        <taxon>Pseudomonadota</taxon>
        <taxon>Gammaproteobacteria</taxon>
        <taxon>Orbales</taxon>
        <taxon>Orbaceae</taxon>
        <taxon>Orbus</taxon>
    </lineage>
</organism>
<sequence length="258" mass="29920">MSPLSSHIMTIEHGINFRDLGGIKTQDGRTIRSGLLFRSGDFSDITKDEIQILHKKLNLQNVLDYRDHAETQKRPDNLWPGVNYLHIPANPLSNEVTATLTNELRSDNHPKKFLPTEFMIQLYQLLPFNNLAYQKLIELLLRGESLVQHCAIGKDRTGIGVAITLFILGVDEQTIMTDYILTDKLLANYREKLLNQYKDQLGDNAFAERQDIFLAKPIYLQAAFDAIKQKYQSIDDWLKYEYQLNEQKKRVIQNYYLS</sequence>
<gene>
    <name evidence="1" type="ORF">DES39_1273</name>
</gene>
<evidence type="ECO:0000313" key="2">
    <source>
        <dbReference type="Proteomes" id="UP000278542"/>
    </source>
</evidence>
<dbReference type="InterPro" id="IPR029021">
    <property type="entry name" value="Prot-tyrosine_phosphatase-like"/>
</dbReference>
<evidence type="ECO:0000313" key="1">
    <source>
        <dbReference type="EMBL" id="RKS85857.1"/>
    </source>
</evidence>
<name>A0A495RED8_9GAMM</name>
<dbReference type="SUPFAM" id="SSF52799">
    <property type="entry name" value="(Phosphotyrosine protein) phosphatases II"/>
    <property type="match status" value="1"/>
</dbReference>
<accession>A0A495RED8</accession>
<dbReference type="GO" id="GO:0004721">
    <property type="term" value="F:phosphoprotein phosphatase activity"/>
    <property type="evidence" value="ECO:0007669"/>
    <property type="project" value="InterPro"/>
</dbReference>
<dbReference type="AlphaFoldDB" id="A0A495RED8"/>
<proteinExistence type="predicted"/>
<dbReference type="Pfam" id="PF13350">
    <property type="entry name" value="Y_phosphatase3"/>
    <property type="match status" value="1"/>
</dbReference>
<dbReference type="Proteomes" id="UP000278542">
    <property type="component" value="Unassembled WGS sequence"/>
</dbReference>
<dbReference type="Gene3D" id="3.90.190.10">
    <property type="entry name" value="Protein tyrosine phosphatase superfamily"/>
    <property type="match status" value="1"/>
</dbReference>
<protein>
    <submittedName>
        <fullName evidence="1">Protein tyrosine/serine phosphatase</fullName>
    </submittedName>
</protein>
<dbReference type="InterPro" id="IPR026893">
    <property type="entry name" value="Tyr/Ser_Pase_IphP-type"/>
</dbReference>
<dbReference type="RefSeq" id="WP_170143360.1">
    <property type="nucleotide sequence ID" value="NZ_RBWY01000002.1"/>
</dbReference>
<reference evidence="1 2" key="1">
    <citation type="submission" date="2018-10" db="EMBL/GenBank/DDBJ databases">
        <title>Genomic Encyclopedia of Type Strains, Phase IV (KMG-IV): sequencing the most valuable type-strain genomes for metagenomic binning, comparative biology and taxonomic classification.</title>
        <authorList>
            <person name="Goeker M."/>
        </authorList>
    </citation>
    <scope>NUCLEOTIDE SEQUENCE [LARGE SCALE GENOMIC DNA]</scope>
    <source>
        <strain evidence="1 2">DSM 22228</strain>
    </source>
</reference>